<keyword evidence="1 3" id="KW-0812">Transmembrane</keyword>
<organism evidence="3 4">
    <name type="scientific">Klebsormidium nitens</name>
    <name type="common">Green alga</name>
    <name type="synonym">Ulothrix nitens</name>
    <dbReference type="NCBI Taxonomy" id="105231"/>
    <lineage>
        <taxon>Eukaryota</taxon>
        <taxon>Viridiplantae</taxon>
        <taxon>Streptophyta</taxon>
        <taxon>Klebsormidiophyceae</taxon>
        <taxon>Klebsormidiales</taxon>
        <taxon>Klebsormidiaceae</taxon>
        <taxon>Klebsormidium</taxon>
    </lineage>
</organism>
<feature type="signal peptide" evidence="2">
    <location>
        <begin position="1"/>
        <end position="22"/>
    </location>
</feature>
<keyword evidence="4" id="KW-1185">Reference proteome</keyword>
<evidence type="ECO:0000313" key="3">
    <source>
        <dbReference type="EMBL" id="GAQ80449.1"/>
    </source>
</evidence>
<dbReference type="Pfam" id="PF16974">
    <property type="entry name" value="NAR2"/>
    <property type="match status" value="1"/>
</dbReference>
<feature type="chain" id="PRO_5006865055" evidence="2">
    <location>
        <begin position="23"/>
        <end position="208"/>
    </location>
</feature>
<dbReference type="PANTHER" id="PTHR34806:SF1">
    <property type="entry name" value="HIGH-AFFINITY NITRATE TRANSPORTER 3.1"/>
    <property type="match status" value="1"/>
</dbReference>
<keyword evidence="2" id="KW-0732">Signal</keyword>
<protein>
    <submittedName>
        <fullName evidence="3">Nitrate transmembrane transporters</fullName>
    </submittedName>
</protein>
<evidence type="ECO:0000313" key="4">
    <source>
        <dbReference type="Proteomes" id="UP000054558"/>
    </source>
</evidence>
<evidence type="ECO:0000256" key="1">
    <source>
        <dbReference type="SAM" id="Phobius"/>
    </source>
</evidence>
<dbReference type="GO" id="GO:0015706">
    <property type="term" value="P:nitrate transmembrane transport"/>
    <property type="evidence" value="ECO:0007669"/>
    <property type="project" value="InterPro"/>
</dbReference>
<accession>A0A0U9HRR1</accession>
<dbReference type="OrthoDB" id="2015470at2759"/>
<evidence type="ECO:0000256" key="2">
    <source>
        <dbReference type="SAM" id="SignalP"/>
    </source>
</evidence>
<dbReference type="AlphaFoldDB" id="A0A0U9HRR1"/>
<sequence>MACQKLLVLSLALCVLPSLVSAGVSFRSLGNATIAVRGSKYNPQTNTTSPLVNQTVKYDEFIQVSWNALPTAARLLPEFTSVHVKLCFGPKSALNRGWRKSIDDIKLDRLCKHKIIDEPWKNGTTTVNYQLEKNLPGAFYRFRIYALNAAGDPIAYGQTNTTSLFHFEAITGRSVGLDVAIGVLSAVSGLVLIGYFLKEQSSKKATKG</sequence>
<proteinExistence type="predicted"/>
<dbReference type="STRING" id="105231.A0A0U9HRR1"/>
<gene>
    <name evidence="3" type="ORF">KFL_000540240</name>
</gene>
<dbReference type="PANTHER" id="PTHR34806">
    <property type="entry name" value="HIGH-AFFINITY NITRATE TRANSPORTER 3.2"/>
    <property type="match status" value="1"/>
</dbReference>
<keyword evidence="1" id="KW-1133">Transmembrane helix</keyword>
<dbReference type="GO" id="GO:0010167">
    <property type="term" value="P:response to nitrate"/>
    <property type="evidence" value="ECO:0007669"/>
    <property type="project" value="InterPro"/>
</dbReference>
<dbReference type="Proteomes" id="UP000054558">
    <property type="component" value="Unassembled WGS sequence"/>
</dbReference>
<name>A0A0U9HRR1_KLENI</name>
<reference evidence="3 4" key="1">
    <citation type="journal article" date="2014" name="Nat. Commun.">
        <title>Klebsormidium flaccidum genome reveals primary factors for plant terrestrial adaptation.</title>
        <authorList>
            <person name="Hori K."/>
            <person name="Maruyama F."/>
            <person name="Fujisawa T."/>
            <person name="Togashi T."/>
            <person name="Yamamoto N."/>
            <person name="Seo M."/>
            <person name="Sato S."/>
            <person name="Yamada T."/>
            <person name="Mori H."/>
            <person name="Tajima N."/>
            <person name="Moriyama T."/>
            <person name="Ikeuchi M."/>
            <person name="Watanabe M."/>
            <person name="Wada H."/>
            <person name="Kobayashi K."/>
            <person name="Saito M."/>
            <person name="Masuda T."/>
            <person name="Sasaki-Sekimoto Y."/>
            <person name="Mashiguchi K."/>
            <person name="Awai K."/>
            <person name="Shimojima M."/>
            <person name="Masuda S."/>
            <person name="Iwai M."/>
            <person name="Nobusawa T."/>
            <person name="Narise T."/>
            <person name="Kondo S."/>
            <person name="Saito H."/>
            <person name="Sato R."/>
            <person name="Murakawa M."/>
            <person name="Ihara Y."/>
            <person name="Oshima-Yamada Y."/>
            <person name="Ohtaka K."/>
            <person name="Satoh M."/>
            <person name="Sonobe K."/>
            <person name="Ishii M."/>
            <person name="Ohtani R."/>
            <person name="Kanamori-Sato M."/>
            <person name="Honoki R."/>
            <person name="Miyazaki D."/>
            <person name="Mochizuki H."/>
            <person name="Umetsu J."/>
            <person name="Higashi K."/>
            <person name="Shibata D."/>
            <person name="Kamiya Y."/>
            <person name="Sato N."/>
            <person name="Nakamura Y."/>
            <person name="Tabata S."/>
            <person name="Ida S."/>
            <person name="Kurokawa K."/>
            <person name="Ohta H."/>
        </authorList>
    </citation>
    <scope>NUCLEOTIDE SEQUENCE [LARGE SCALE GENOMIC DNA]</scope>
    <source>
        <strain evidence="3 4">NIES-2285</strain>
    </source>
</reference>
<feature type="transmembrane region" description="Helical" evidence="1">
    <location>
        <begin position="179"/>
        <end position="197"/>
    </location>
</feature>
<dbReference type="InterPro" id="IPR016605">
    <property type="entry name" value="Transptr_NO3_Nar2"/>
</dbReference>
<dbReference type="EMBL" id="DF237003">
    <property type="protein sequence ID" value="GAQ80449.1"/>
    <property type="molecule type" value="Genomic_DNA"/>
</dbReference>
<keyword evidence="1" id="KW-0472">Membrane</keyword>
<dbReference type="OMA" id="MLYLEQA"/>